<evidence type="ECO:0000256" key="2">
    <source>
        <dbReference type="ARBA" id="ARBA00022552"/>
    </source>
</evidence>
<feature type="binding site" evidence="6">
    <location>
        <position position="95"/>
    </location>
    <ligand>
        <name>S-adenosyl-L-methionine</name>
        <dbReference type="ChEBI" id="CHEBI:59789"/>
    </ligand>
</feature>
<dbReference type="KEGG" id="hhy:Halhy_1160"/>
<keyword evidence="8" id="KW-1185">Reference proteome</keyword>
<dbReference type="eggNOG" id="COG0275">
    <property type="taxonomic scope" value="Bacteria"/>
</dbReference>
<evidence type="ECO:0000256" key="5">
    <source>
        <dbReference type="ARBA" id="ARBA00022691"/>
    </source>
</evidence>
<name>F4KSV1_HALH1</name>
<comment type="catalytic activity">
    <reaction evidence="6">
        <text>cytidine(1402) in 16S rRNA + S-adenosyl-L-methionine = N(4)-methylcytidine(1402) in 16S rRNA + S-adenosyl-L-homocysteine + H(+)</text>
        <dbReference type="Rhea" id="RHEA:42928"/>
        <dbReference type="Rhea" id="RHEA-COMP:10286"/>
        <dbReference type="Rhea" id="RHEA-COMP:10287"/>
        <dbReference type="ChEBI" id="CHEBI:15378"/>
        <dbReference type="ChEBI" id="CHEBI:57856"/>
        <dbReference type="ChEBI" id="CHEBI:59789"/>
        <dbReference type="ChEBI" id="CHEBI:74506"/>
        <dbReference type="ChEBI" id="CHEBI:82748"/>
        <dbReference type="EC" id="2.1.1.199"/>
    </reaction>
</comment>
<organism evidence="7 8">
    <name type="scientific">Haliscomenobacter hydrossis (strain ATCC 27775 / DSM 1100 / LMG 10767 / O)</name>
    <dbReference type="NCBI Taxonomy" id="760192"/>
    <lineage>
        <taxon>Bacteria</taxon>
        <taxon>Pseudomonadati</taxon>
        <taxon>Bacteroidota</taxon>
        <taxon>Saprospiria</taxon>
        <taxon>Saprospirales</taxon>
        <taxon>Haliscomenobacteraceae</taxon>
        <taxon>Haliscomenobacter</taxon>
    </lineage>
</organism>
<proteinExistence type="inferred from homology"/>
<keyword evidence="6" id="KW-0963">Cytoplasm</keyword>
<dbReference type="PANTHER" id="PTHR11265">
    <property type="entry name" value="S-ADENOSYL-METHYLTRANSFERASE MRAW"/>
    <property type="match status" value="1"/>
</dbReference>
<evidence type="ECO:0000256" key="3">
    <source>
        <dbReference type="ARBA" id="ARBA00022603"/>
    </source>
</evidence>
<dbReference type="GO" id="GO:0005737">
    <property type="term" value="C:cytoplasm"/>
    <property type="evidence" value="ECO:0007669"/>
    <property type="project" value="UniProtKB-SubCell"/>
</dbReference>
<dbReference type="Proteomes" id="UP000008461">
    <property type="component" value="Chromosome"/>
</dbReference>
<dbReference type="HOGENOM" id="CLU_038422_2_0_10"/>
<keyword evidence="3 6" id="KW-0489">Methyltransferase</keyword>
<dbReference type="InterPro" id="IPR029063">
    <property type="entry name" value="SAM-dependent_MTases_sf"/>
</dbReference>
<feature type="binding site" evidence="6">
    <location>
        <position position="52"/>
    </location>
    <ligand>
        <name>S-adenosyl-L-methionine</name>
        <dbReference type="ChEBI" id="CHEBI:59789"/>
    </ligand>
</feature>
<reference key="2">
    <citation type="submission" date="2011-04" db="EMBL/GenBank/DDBJ databases">
        <title>Complete sequence of chromosome of Haliscomenobacter hydrossis DSM 1100.</title>
        <authorList>
            <consortium name="US DOE Joint Genome Institute (JGI-PGF)"/>
            <person name="Lucas S."/>
            <person name="Han J."/>
            <person name="Lapidus A."/>
            <person name="Bruce D."/>
            <person name="Goodwin L."/>
            <person name="Pitluck S."/>
            <person name="Peters L."/>
            <person name="Kyrpides N."/>
            <person name="Mavromatis K."/>
            <person name="Ivanova N."/>
            <person name="Ovchinnikova G."/>
            <person name="Pagani I."/>
            <person name="Daligault H."/>
            <person name="Detter J.C."/>
            <person name="Han C."/>
            <person name="Land M."/>
            <person name="Hauser L."/>
            <person name="Markowitz V."/>
            <person name="Cheng J.-F."/>
            <person name="Hugenholtz P."/>
            <person name="Woyke T."/>
            <person name="Wu D."/>
            <person name="Verbarg S."/>
            <person name="Frueling A."/>
            <person name="Brambilla E."/>
            <person name="Klenk H.-P."/>
            <person name="Eisen J.A."/>
        </authorList>
    </citation>
    <scope>NUCLEOTIDE SEQUENCE</scope>
    <source>
        <strain>DSM 1100</strain>
    </source>
</reference>
<comment type="subcellular location">
    <subcellularLocation>
        <location evidence="6">Cytoplasm</location>
    </subcellularLocation>
</comment>
<dbReference type="STRING" id="760192.Halhy_1160"/>
<dbReference type="GO" id="GO:0070475">
    <property type="term" value="P:rRNA base methylation"/>
    <property type="evidence" value="ECO:0007669"/>
    <property type="project" value="UniProtKB-UniRule"/>
</dbReference>
<dbReference type="PIRSF" id="PIRSF004486">
    <property type="entry name" value="MraW"/>
    <property type="match status" value="1"/>
</dbReference>
<keyword evidence="4 6" id="KW-0808">Transferase</keyword>
<comment type="similarity">
    <text evidence="1 6">Belongs to the methyltransferase superfamily. RsmH family.</text>
</comment>
<dbReference type="InterPro" id="IPR023397">
    <property type="entry name" value="SAM-dep_MeTrfase_MraW_recog"/>
</dbReference>
<dbReference type="Gene3D" id="1.10.150.170">
    <property type="entry name" value="Putative methyltransferase TM0872, insert domain"/>
    <property type="match status" value="1"/>
</dbReference>
<feature type="binding site" evidence="6">
    <location>
        <begin position="32"/>
        <end position="34"/>
    </location>
    <ligand>
        <name>S-adenosyl-L-methionine</name>
        <dbReference type="ChEBI" id="CHEBI:59789"/>
    </ligand>
</feature>
<keyword evidence="2 6" id="KW-0698">rRNA processing</keyword>
<evidence type="ECO:0000313" key="8">
    <source>
        <dbReference type="Proteomes" id="UP000008461"/>
    </source>
</evidence>
<evidence type="ECO:0000256" key="4">
    <source>
        <dbReference type="ARBA" id="ARBA00022679"/>
    </source>
</evidence>
<dbReference type="PANTHER" id="PTHR11265:SF0">
    <property type="entry name" value="12S RRNA N4-METHYLCYTIDINE METHYLTRANSFERASE"/>
    <property type="match status" value="1"/>
</dbReference>
<dbReference type="EC" id="2.1.1.199" evidence="6"/>
<dbReference type="HAMAP" id="MF_01007">
    <property type="entry name" value="16SrRNA_methyltr_H"/>
    <property type="match status" value="1"/>
</dbReference>
<dbReference type="GO" id="GO:0071424">
    <property type="term" value="F:rRNA (cytosine-N4-)-methyltransferase activity"/>
    <property type="evidence" value="ECO:0007669"/>
    <property type="project" value="UniProtKB-UniRule"/>
</dbReference>
<feature type="binding site" evidence="6">
    <location>
        <position position="74"/>
    </location>
    <ligand>
        <name>S-adenosyl-L-methionine</name>
        <dbReference type="ChEBI" id="CHEBI:59789"/>
    </ligand>
</feature>
<reference evidence="7 8" key="1">
    <citation type="journal article" date="2011" name="Stand. Genomic Sci.">
        <title>Complete genome sequence of Haliscomenobacter hydrossis type strain (O).</title>
        <authorList>
            <consortium name="US DOE Joint Genome Institute (JGI-PGF)"/>
            <person name="Daligault H."/>
            <person name="Lapidus A."/>
            <person name="Zeytun A."/>
            <person name="Nolan M."/>
            <person name="Lucas S."/>
            <person name="Del Rio T.G."/>
            <person name="Tice H."/>
            <person name="Cheng J.F."/>
            <person name="Tapia R."/>
            <person name="Han C."/>
            <person name="Goodwin L."/>
            <person name="Pitluck S."/>
            <person name="Liolios K."/>
            <person name="Pagani I."/>
            <person name="Ivanova N."/>
            <person name="Huntemann M."/>
            <person name="Mavromatis K."/>
            <person name="Mikhailova N."/>
            <person name="Pati A."/>
            <person name="Chen A."/>
            <person name="Palaniappan K."/>
            <person name="Land M."/>
            <person name="Hauser L."/>
            <person name="Brambilla E.M."/>
            <person name="Rohde M."/>
            <person name="Verbarg S."/>
            <person name="Goker M."/>
            <person name="Bristow J."/>
            <person name="Eisen J.A."/>
            <person name="Markowitz V."/>
            <person name="Hugenholtz P."/>
            <person name="Kyrpides N.C."/>
            <person name="Klenk H.P."/>
            <person name="Woyke T."/>
        </authorList>
    </citation>
    <scope>NUCLEOTIDE SEQUENCE [LARGE SCALE GENOMIC DNA]</scope>
    <source>
        <strain evidence="8">ATCC 27775 / DSM 1100 / LMG 10767 / O</strain>
    </source>
</reference>
<dbReference type="AlphaFoldDB" id="F4KSV1"/>
<feature type="binding site" evidence="6">
    <location>
        <position position="102"/>
    </location>
    <ligand>
        <name>S-adenosyl-L-methionine</name>
        <dbReference type="ChEBI" id="CHEBI:59789"/>
    </ligand>
</feature>
<gene>
    <name evidence="6" type="primary">rsmH</name>
    <name evidence="7" type="ordered locus">Halhy_1160</name>
</gene>
<protein>
    <recommendedName>
        <fullName evidence="6">Ribosomal RNA small subunit methyltransferase H</fullName>
        <ecNumber evidence="6">2.1.1.199</ecNumber>
    </recommendedName>
    <alternativeName>
        <fullName evidence="6">16S rRNA m(4)C1402 methyltransferase</fullName>
    </alternativeName>
    <alternativeName>
        <fullName evidence="6">rRNA (cytosine-N(4)-)-methyltransferase RsmH</fullName>
    </alternativeName>
</protein>
<dbReference type="SUPFAM" id="SSF81799">
    <property type="entry name" value="Putative methyltransferase TM0872, insert domain"/>
    <property type="match status" value="1"/>
</dbReference>
<dbReference type="Pfam" id="PF01795">
    <property type="entry name" value="Methyltransf_5"/>
    <property type="match status" value="1"/>
</dbReference>
<dbReference type="OrthoDB" id="9806637at2"/>
<keyword evidence="5 6" id="KW-0949">S-adenosyl-L-methionine</keyword>
<dbReference type="RefSeq" id="WP_013763613.1">
    <property type="nucleotide sequence ID" value="NC_015510.1"/>
</dbReference>
<dbReference type="SUPFAM" id="SSF53335">
    <property type="entry name" value="S-adenosyl-L-methionine-dependent methyltransferases"/>
    <property type="match status" value="1"/>
</dbReference>
<accession>F4KSV1</accession>
<dbReference type="InterPro" id="IPR002903">
    <property type="entry name" value="RsmH"/>
</dbReference>
<sequence>MEYHNPVLASEAIEALNIQAGGTYVDATFGGGGHARLILQALDENARLIGFDQDEDAQRNALDDPRFTFVPHNFRFLRRFLRLHDAVEVDGILADLGVSSHQLNEAERGFSFRFDTQLDMRMNQQGERSAADVLATYTEAELQNMFGTLGEVRNSRTLAQAIVRERQVRPMRSISDLLAVLDPLVRGQRNRYLAQVFQALRMEVNDEVGALQDFLEQSLQVLKPGGRLVIIAYHSIEDRMVKNFIKTGKVDGEMEQDFYGNITRPFEVITRKAMLPSEIEIKANPRSRSAKMRVAVKI</sequence>
<evidence type="ECO:0000256" key="1">
    <source>
        <dbReference type="ARBA" id="ARBA00010396"/>
    </source>
</evidence>
<evidence type="ECO:0000313" key="7">
    <source>
        <dbReference type="EMBL" id="AEE49058.1"/>
    </source>
</evidence>
<dbReference type="NCBIfam" id="TIGR00006">
    <property type="entry name" value="16S rRNA (cytosine(1402)-N(4))-methyltransferase RsmH"/>
    <property type="match status" value="1"/>
</dbReference>
<comment type="function">
    <text evidence="6">Specifically methylates the N4 position of cytidine in position 1402 (C1402) of 16S rRNA.</text>
</comment>
<evidence type="ECO:0000256" key="6">
    <source>
        <dbReference type="HAMAP-Rule" id="MF_01007"/>
    </source>
</evidence>
<dbReference type="Gene3D" id="3.40.50.150">
    <property type="entry name" value="Vaccinia Virus protein VP39"/>
    <property type="match status" value="1"/>
</dbReference>
<dbReference type="EMBL" id="CP002691">
    <property type="protein sequence ID" value="AEE49058.1"/>
    <property type="molecule type" value="Genomic_DNA"/>
</dbReference>